<evidence type="ECO:0000313" key="1">
    <source>
        <dbReference type="EMBL" id="GFO26001.1"/>
    </source>
</evidence>
<dbReference type="AlphaFoldDB" id="A0AAV4BZP6"/>
<keyword evidence="2" id="KW-1185">Reference proteome</keyword>
<dbReference type="EMBL" id="BLXT01005778">
    <property type="protein sequence ID" value="GFO26001.1"/>
    <property type="molecule type" value="Genomic_DNA"/>
</dbReference>
<sequence length="72" mass="7789">MKGGDVRVACLAQEIFYGLHCALSLAIGLWVSGRASRVCEAELLSELSELGTCELRAVVRYKDVRDAMGGED</sequence>
<reference evidence="1 2" key="1">
    <citation type="journal article" date="2021" name="Elife">
        <title>Chloroplast acquisition without the gene transfer in kleptoplastic sea slugs, Plakobranchus ocellatus.</title>
        <authorList>
            <person name="Maeda T."/>
            <person name="Takahashi S."/>
            <person name="Yoshida T."/>
            <person name="Shimamura S."/>
            <person name="Takaki Y."/>
            <person name="Nagai Y."/>
            <person name="Toyoda A."/>
            <person name="Suzuki Y."/>
            <person name="Arimoto A."/>
            <person name="Ishii H."/>
            <person name="Satoh N."/>
            <person name="Nishiyama T."/>
            <person name="Hasebe M."/>
            <person name="Maruyama T."/>
            <person name="Minagawa J."/>
            <person name="Obokata J."/>
            <person name="Shigenobu S."/>
        </authorList>
    </citation>
    <scope>NUCLEOTIDE SEQUENCE [LARGE SCALE GENOMIC DNA]</scope>
</reference>
<comment type="caution">
    <text evidence="1">The sequence shown here is derived from an EMBL/GenBank/DDBJ whole genome shotgun (WGS) entry which is preliminary data.</text>
</comment>
<name>A0AAV4BZP6_9GAST</name>
<protein>
    <submittedName>
        <fullName evidence="1">Uncharacterized protein</fullName>
    </submittedName>
</protein>
<gene>
    <name evidence="1" type="ORF">PoB_005250600</name>
</gene>
<accession>A0AAV4BZP6</accession>
<organism evidence="1 2">
    <name type="scientific">Plakobranchus ocellatus</name>
    <dbReference type="NCBI Taxonomy" id="259542"/>
    <lineage>
        <taxon>Eukaryota</taxon>
        <taxon>Metazoa</taxon>
        <taxon>Spiralia</taxon>
        <taxon>Lophotrochozoa</taxon>
        <taxon>Mollusca</taxon>
        <taxon>Gastropoda</taxon>
        <taxon>Heterobranchia</taxon>
        <taxon>Euthyneura</taxon>
        <taxon>Panpulmonata</taxon>
        <taxon>Sacoglossa</taxon>
        <taxon>Placobranchoidea</taxon>
        <taxon>Plakobranchidae</taxon>
        <taxon>Plakobranchus</taxon>
    </lineage>
</organism>
<evidence type="ECO:0000313" key="2">
    <source>
        <dbReference type="Proteomes" id="UP000735302"/>
    </source>
</evidence>
<dbReference type="Proteomes" id="UP000735302">
    <property type="component" value="Unassembled WGS sequence"/>
</dbReference>
<proteinExistence type="predicted"/>